<gene>
    <name evidence="1" type="ORF">SAMN05421781_0041</name>
</gene>
<dbReference type="RefSeq" id="WP_245723981.1">
    <property type="nucleotide sequence ID" value="NZ_FNNC01000001.1"/>
</dbReference>
<evidence type="ECO:0000313" key="1">
    <source>
        <dbReference type="EMBL" id="SDW00091.1"/>
    </source>
</evidence>
<keyword evidence="2" id="KW-1185">Reference proteome</keyword>
<dbReference type="AlphaFoldDB" id="A0A1H2PZ43"/>
<dbReference type="Proteomes" id="UP000199488">
    <property type="component" value="Unassembled WGS sequence"/>
</dbReference>
<accession>A0A1H2PZ43</accession>
<evidence type="ECO:0000313" key="2">
    <source>
        <dbReference type="Proteomes" id="UP000199488"/>
    </source>
</evidence>
<dbReference type="SUPFAM" id="SSF48498">
    <property type="entry name" value="Tetracyclin repressor-like, C-terminal domain"/>
    <property type="match status" value="1"/>
</dbReference>
<protein>
    <recommendedName>
        <fullName evidence="3">Tetracyclin repressor-like C-terminal domain-containing protein</fullName>
    </recommendedName>
</protein>
<reference evidence="1 2" key="1">
    <citation type="submission" date="2016-10" db="EMBL/GenBank/DDBJ databases">
        <authorList>
            <person name="de Groot N.N."/>
        </authorList>
    </citation>
    <scope>NUCLEOTIDE SEQUENCE [LARGE SCALE GENOMIC DNA]</scope>
    <source>
        <strain evidence="1 2">DSM 23126</strain>
    </source>
</reference>
<name>A0A1H2PZ43_9BACI</name>
<dbReference type="Gene3D" id="1.10.357.10">
    <property type="entry name" value="Tetracycline Repressor, domain 2"/>
    <property type="match status" value="1"/>
</dbReference>
<organism evidence="1 2">
    <name type="scientific">Marinococcus luteus</name>
    <dbReference type="NCBI Taxonomy" id="1122204"/>
    <lineage>
        <taxon>Bacteria</taxon>
        <taxon>Bacillati</taxon>
        <taxon>Bacillota</taxon>
        <taxon>Bacilli</taxon>
        <taxon>Bacillales</taxon>
        <taxon>Bacillaceae</taxon>
        <taxon>Marinococcus</taxon>
    </lineage>
</organism>
<proteinExistence type="predicted"/>
<dbReference type="InterPro" id="IPR036271">
    <property type="entry name" value="Tet_transcr_reg_TetR-rel_C_sf"/>
</dbReference>
<dbReference type="EMBL" id="FNNC01000001">
    <property type="protein sequence ID" value="SDW00091.1"/>
    <property type="molecule type" value="Genomic_DNA"/>
</dbReference>
<sequence length="149" mass="17345">MSNNHDMDELLQQLEEDYVQAVKSNESKNIEDFVEQFLYDSWAYNENNIENIKSVLSRYTRNEIYRATFSGSFNEMVEHLQQKLKQLDQSGKYPVVHTNNGASVLVAFVDGLVIQYYVGIYSVSQLRSMTPFFKRLILEALKVEAETKK</sequence>
<evidence type="ECO:0008006" key="3">
    <source>
        <dbReference type="Google" id="ProtNLM"/>
    </source>
</evidence>